<dbReference type="GO" id="GO:0005829">
    <property type="term" value="C:cytosol"/>
    <property type="evidence" value="ECO:0007669"/>
    <property type="project" value="TreeGrafter"/>
</dbReference>
<reference evidence="4" key="1">
    <citation type="journal article" date="2021" name="PeerJ">
        <title>Extensive microbial diversity within the chicken gut microbiome revealed by metagenomics and culture.</title>
        <authorList>
            <person name="Gilroy R."/>
            <person name="Ravi A."/>
            <person name="Getino M."/>
            <person name="Pursley I."/>
            <person name="Horton D.L."/>
            <person name="Alikhan N.F."/>
            <person name="Baker D."/>
            <person name="Gharbi K."/>
            <person name="Hall N."/>
            <person name="Watson M."/>
            <person name="Adriaenssens E.M."/>
            <person name="Foster-Nyarko E."/>
            <person name="Jarju S."/>
            <person name="Secka A."/>
            <person name="Antonio M."/>
            <person name="Oren A."/>
            <person name="Chaudhuri R.R."/>
            <person name="La Ragione R."/>
            <person name="Hildebrand F."/>
            <person name="Pallen M.J."/>
        </authorList>
    </citation>
    <scope>NUCLEOTIDE SEQUENCE</scope>
    <source>
        <strain evidence="4">ChiGjej6B6-11269</strain>
    </source>
</reference>
<comment type="caution">
    <text evidence="4">The sequence shown here is derived from an EMBL/GenBank/DDBJ whole genome shotgun (WGS) entry which is preliminary data.</text>
</comment>
<name>A0A9D2UW28_9ACTN</name>
<evidence type="ECO:0000313" key="5">
    <source>
        <dbReference type="Proteomes" id="UP000786989"/>
    </source>
</evidence>
<dbReference type="EMBL" id="DYWI01000055">
    <property type="protein sequence ID" value="HJF65169.1"/>
    <property type="molecule type" value="Genomic_DNA"/>
</dbReference>
<organism evidence="4 5">
    <name type="scientific">Slackia equolifaciens</name>
    <dbReference type="NCBI Taxonomy" id="498718"/>
    <lineage>
        <taxon>Bacteria</taxon>
        <taxon>Bacillati</taxon>
        <taxon>Actinomycetota</taxon>
        <taxon>Coriobacteriia</taxon>
        <taxon>Eggerthellales</taxon>
        <taxon>Eggerthellaceae</taxon>
        <taxon>Slackia</taxon>
    </lineage>
</organism>
<dbReference type="AlphaFoldDB" id="A0A9D2UW28"/>
<dbReference type="PANTHER" id="PTHR10584">
    <property type="entry name" value="SUGAR KINASE"/>
    <property type="match status" value="1"/>
</dbReference>
<dbReference type="SUPFAM" id="SSF53613">
    <property type="entry name" value="Ribokinase-like"/>
    <property type="match status" value="1"/>
</dbReference>
<evidence type="ECO:0000313" key="4">
    <source>
        <dbReference type="EMBL" id="HJF65169.1"/>
    </source>
</evidence>
<sequence>MFLCQLECDFDATMQAVKDAHERGMYTVVNPAPARALPDWVFEHIDLIVVNEGECETLTGVYPEDEASTRKAMEALAGAGVRTVVVTLGERGSMILSHGRFISSVPPKVHAVDTTCAGDTYIGALVAGYSRGLTIDAAVDIATKASAMATTKVGAQQSIPLLEEVQ</sequence>
<dbReference type="InterPro" id="IPR011611">
    <property type="entry name" value="PfkB_dom"/>
</dbReference>
<dbReference type="Proteomes" id="UP000786989">
    <property type="component" value="Unassembled WGS sequence"/>
</dbReference>
<dbReference type="PANTHER" id="PTHR10584:SF166">
    <property type="entry name" value="RIBOKINASE"/>
    <property type="match status" value="1"/>
</dbReference>
<feature type="domain" description="Carbohydrate kinase PfkB" evidence="3">
    <location>
        <begin position="12"/>
        <end position="160"/>
    </location>
</feature>
<gene>
    <name evidence="4" type="ORF">K8U77_03510</name>
</gene>
<evidence type="ECO:0000259" key="3">
    <source>
        <dbReference type="Pfam" id="PF00294"/>
    </source>
</evidence>
<accession>A0A9D2UW28</accession>
<dbReference type="GO" id="GO:0016301">
    <property type="term" value="F:kinase activity"/>
    <property type="evidence" value="ECO:0007669"/>
    <property type="project" value="UniProtKB-KW"/>
</dbReference>
<keyword evidence="1" id="KW-0808">Transferase</keyword>
<evidence type="ECO:0000256" key="2">
    <source>
        <dbReference type="ARBA" id="ARBA00022777"/>
    </source>
</evidence>
<proteinExistence type="predicted"/>
<keyword evidence="2 4" id="KW-0418">Kinase</keyword>
<reference evidence="4" key="2">
    <citation type="submission" date="2021-09" db="EMBL/GenBank/DDBJ databases">
        <authorList>
            <person name="Gilroy R."/>
        </authorList>
    </citation>
    <scope>NUCLEOTIDE SEQUENCE</scope>
    <source>
        <strain evidence="4">ChiGjej6B6-11269</strain>
    </source>
</reference>
<dbReference type="Gene3D" id="3.40.1190.20">
    <property type="match status" value="1"/>
</dbReference>
<dbReference type="InterPro" id="IPR029056">
    <property type="entry name" value="Ribokinase-like"/>
</dbReference>
<evidence type="ECO:0000256" key="1">
    <source>
        <dbReference type="ARBA" id="ARBA00022679"/>
    </source>
</evidence>
<dbReference type="Pfam" id="PF00294">
    <property type="entry name" value="PfkB"/>
    <property type="match status" value="1"/>
</dbReference>
<protein>
    <submittedName>
        <fullName evidence="4">PfkB family carbohydrate kinase</fullName>
    </submittedName>
</protein>